<dbReference type="SUPFAM" id="SSF47384">
    <property type="entry name" value="Homodimeric domain of signal transducing histidine kinase"/>
    <property type="match status" value="1"/>
</dbReference>
<keyword evidence="14" id="KW-0175">Coiled coil</keyword>
<dbReference type="SUPFAM" id="SSF55874">
    <property type="entry name" value="ATPase domain of HSP90 chaperone/DNA topoisomerase II/histidine kinase"/>
    <property type="match status" value="1"/>
</dbReference>
<dbReference type="Pfam" id="PF00512">
    <property type="entry name" value="HisKA"/>
    <property type="match status" value="1"/>
</dbReference>
<dbReference type="InterPro" id="IPR005467">
    <property type="entry name" value="His_kinase_dom"/>
</dbReference>
<dbReference type="SMART" id="SM00448">
    <property type="entry name" value="REC"/>
    <property type="match status" value="1"/>
</dbReference>
<dbReference type="Pfam" id="PF01627">
    <property type="entry name" value="Hpt"/>
    <property type="match status" value="1"/>
</dbReference>
<feature type="compositionally biased region" description="Polar residues" evidence="15">
    <location>
        <begin position="210"/>
        <end position="220"/>
    </location>
</feature>
<comment type="subcellular location">
    <subcellularLocation>
        <location evidence="2">Cell membrane</location>
        <topology evidence="2">Multi-pass membrane protein</topology>
    </subcellularLocation>
</comment>
<evidence type="ECO:0000256" key="11">
    <source>
        <dbReference type="ARBA" id="ARBA00023136"/>
    </source>
</evidence>
<dbReference type="GO" id="GO:0000155">
    <property type="term" value="F:phosphorelay sensor kinase activity"/>
    <property type="evidence" value="ECO:0007669"/>
    <property type="project" value="InterPro"/>
</dbReference>
<dbReference type="RefSeq" id="WP_202244419.1">
    <property type="nucleotide sequence ID" value="NZ_JAESIY010000005.1"/>
</dbReference>
<dbReference type="Proteomes" id="UP000659388">
    <property type="component" value="Unassembled WGS sequence"/>
</dbReference>
<comment type="caution">
    <text evidence="20">The sequence shown here is derived from an EMBL/GenBank/DDBJ whole genome shotgun (WGS) entry which is preliminary data.</text>
</comment>
<evidence type="ECO:0000256" key="9">
    <source>
        <dbReference type="ARBA" id="ARBA00022989"/>
    </source>
</evidence>
<comment type="catalytic activity">
    <reaction evidence="1">
        <text>ATP + protein L-histidine = ADP + protein N-phospho-L-histidine.</text>
        <dbReference type="EC" id="2.7.13.3"/>
    </reaction>
</comment>
<dbReference type="GO" id="GO:0005524">
    <property type="term" value="F:ATP binding"/>
    <property type="evidence" value="ECO:0007669"/>
    <property type="project" value="UniProtKB-KW"/>
</dbReference>
<dbReference type="GO" id="GO:0005886">
    <property type="term" value="C:plasma membrane"/>
    <property type="evidence" value="ECO:0007669"/>
    <property type="project" value="UniProtKB-SubCell"/>
</dbReference>
<dbReference type="SUPFAM" id="SSF52172">
    <property type="entry name" value="CheY-like"/>
    <property type="match status" value="1"/>
</dbReference>
<evidence type="ECO:0000256" key="15">
    <source>
        <dbReference type="SAM" id="MobiDB-lite"/>
    </source>
</evidence>
<accession>A0A937F7V1</accession>
<evidence type="ECO:0000259" key="17">
    <source>
        <dbReference type="PROSITE" id="PS50109"/>
    </source>
</evidence>
<dbReference type="Gene3D" id="3.40.50.2300">
    <property type="match status" value="1"/>
</dbReference>
<evidence type="ECO:0000256" key="4">
    <source>
        <dbReference type="ARBA" id="ARBA00022475"/>
    </source>
</evidence>
<dbReference type="InterPro" id="IPR008207">
    <property type="entry name" value="Sig_transdc_His_kin_Hpt_dom"/>
</dbReference>
<dbReference type="Gene3D" id="1.20.120.160">
    <property type="entry name" value="HPT domain"/>
    <property type="match status" value="1"/>
</dbReference>
<dbReference type="InterPro" id="IPR036641">
    <property type="entry name" value="HPT_dom_sf"/>
</dbReference>
<feature type="transmembrane region" description="Helical" evidence="16">
    <location>
        <begin position="324"/>
        <end position="344"/>
    </location>
</feature>
<evidence type="ECO:0000256" key="8">
    <source>
        <dbReference type="ARBA" id="ARBA00022840"/>
    </source>
</evidence>
<dbReference type="Pfam" id="PF02518">
    <property type="entry name" value="HATPase_c"/>
    <property type="match status" value="1"/>
</dbReference>
<gene>
    <name evidence="20" type="ORF">JL102_10845</name>
</gene>
<dbReference type="InterPro" id="IPR036890">
    <property type="entry name" value="HATPase_C_sf"/>
</dbReference>
<feature type="modified residue" description="Phosphohistidine" evidence="12">
    <location>
        <position position="812"/>
    </location>
</feature>
<evidence type="ECO:0000256" key="10">
    <source>
        <dbReference type="ARBA" id="ARBA00023012"/>
    </source>
</evidence>
<feature type="domain" description="HPt" evidence="19">
    <location>
        <begin position="773"/>
        <end position="867"/>
    </location>
</feature>
<proteinExistence type="predicted"/>
<keyword evidence="11 16" id="KW-0472">Membrane</keyword>
<dbReference type="PROSITE" id="PS50110">
    <property type="entry name" value="RESPONSE_REGULATORY"/>
    <property type="match status" value="1"/>
</dbReference>
<dbReference type="PROSITE" id="PS50109">
    <property type="entry name" value="HIS_KIN"/>
    <property type="match status" value="1"/>
</dbReference>
<evidence type="ECO:0000256" key="13">
    <source>
        <dbReference type="PROSITE-ProRule" id="PRU00169"/>
    </source>
</evidence>
<keyword evidence="5 13" id="KW-0597">Phosphoprotein</keyword>
<evidence type="ECO:0000256" key="14">
    <source>
        <dbReference type="SAM" id="Coils"/>
    </source>
</evidence>
<dbReference type="Gene3D" id="3.30.565.10">
    <property type="entry name" value="Histidine kinase-like ATPase, C-terminal domain"/>
    <property type="match status" value="1"/>
</dbReference>
<dbReference type="SUPFAM" id="SSF47226">
    <property type="entry name" value="Histidine-containing phosphotransfer domain, HPT domain"/>
    <property type="match status" value="1"/>
</dbReference>
<feature type="domain" description="Histidine kinase" evidence="17">
    <location>
        <begin position="377"/>
        <end position="598"/>
    </location>
</feature>
<evidence type="ECO:0000256" key="3">
    <source>
        <dbReference type="ARBA" id="ARBA00012438"/>
    </source>
</evidence>
<organism evidence="20 21">
    <name type="scientific">Fulvivirga sediminis</name>
    <dbReference type="NCBI Taxonomy" id="2803949"/>
    <lineage>
        <taxon>Bacteria</taxon>
        <taxon>Pseudomonadati</taxon>
        <taxon>Bacteroidota</taxon>
        <taxon>Cytophagia</taxon>
        <taxon>Cytophagales</taxon>
        <taxon>Fulvivirgaceae</taxon>
        <taxon>Fulvivirga</taxon>
    </lineage>
</organism>
<dbReference type="InterPro" id="IPR004358">
    <property type="entry name" value="Sig_transdc_His_kin-like_C"/>
</dbReference>
<dbReference type="SMART" id="SM00388">
    <property type="entry name" value="HisKA"/>
    <property type="match status" value="1"/>
</dbReference>
<evidence type="ECO:0000256" key="5">
    <source>
        <dbReference type="ARBA" id="ARBA00022553"/>
    </source>
</evidence>
<sequence>MKGKIILAFLLALVALTMIGFVGRNTLTQLINSIKKESEPNLKLSHLKEIIADLREAENSVRTYTITQNPENLTPFYQAATTFDNKMQTLYAKIKNKDQMRLADSMESLIGQKYLIMKKLIDVKKNQDTNKVLERVLDNINRLKERDSIPDFIDSEGFDINMLTYDRIQKVDLPQKREIEQKRSWFQRLFGKSNNDSNNAITKEDEDNNSTEQIASSNQNEKPENALPSQDHNDTSRVLISTTLPDSGHDISSTEIGHIISEIGKEENRNFQAIKNQELRLTTQDVDIMLKVLALANKFEDKEKKISQNRAENAQLTTTRAKKFINITWVATLALFAVLLLIIFNDIRRNQKNKDRLKKAKEKAEKLAKVKEEFLSNMSHEIRTPLNSIIGFTEQLDGTNLNSQQQNYLKSIKHSGGHLLRLINDVLDYAKLESGKLSMEQIGFKVRESIKNVVDSFKTQLSKKGLNVNFHVDADIPQVFIGDPVRFEQILINLLSNAIKFTDVGSIDIDMKLHKIEDKDCYIKLSVTDSGIGIPEEKLNSIFKDFSQVDSSVTRKYGGTGLGLSIVKKIVKILGGNISLSSKEGEGTTFLLDLRYDIGSEADLSELKKATIDYSKLKGHKIMVVDDQEYNLELIKVIFDKWGIVGTLISSGQEAIEDFKANQYDLIFMDMHMPELSGIETAKAIRELENDTRTPIIALTAATSQEESDKCLEAGMDDCLLKPFTQKELFETISNTLLGQEAAESITEKEQTPVVEKKSNLDLSDLEMLADGDPTFIVNMLTIFINNFSIDLKEMKEAIANKELGKAGKKAHKMASPSRHLGFSELASILKEIEMKSEDESNFTSVEELIQKVDNLYHIILPEIESEISNQKESEPTA</sequence>
<reference evidence="20" key="1">
    <citation type="submission" date="2021-01" db="EMBL/GenBank/DDBJ databases">
        <title>Fulvivirga kasyanovii gen. nov., sp nov., a novel member of the phylum Bacteroidetes isolated from seawater in a mussel farm.</title>
        <authorList>
            <person name="Zhao L.-H."/>
            <person name="Wang Z.-J."/>
        </authorList>
    </citation>
    <scope>NUCLEOTIDE SEQUENCE</scope>
    <source>
        <strain evidence="20">2943</strain>
    </source>
</reference>
<dbReference type="CDD" id="cd17546">
    <property type="entry name" value="REC_hyHK_CKI1_RcsC-like"/>
    <property type="match status" value="1"/>
</dbReference>
<keyword evidence="8" id="KW-0067">ATP-binding</keyword>
<dbReference type="CDD" id="cd16922">
    <property type="entry name" value="HATPase_EvgS-ArcB-TorS-like"/>
    <property type="match status" value="1"/>
</dbReference>
<dbReference type="SMART" id="SM00387">
    <property type="entry name" value="HATPase_c"/>
    <property type="match status" value="1"/>
</dbReference>
<dbReference type="InterPro" id="IPR036097">
    <property type="entry name" value="HisK_dim/P_sf"/>
</dbReference>
<evidence type="ECO:0000256" key="6">
    <source>
        <dbReference type="ARBA" id="ARBA00022692"/>
    </source>
</evidence>
<evidence type="ECO:0000256" key="12">
    <source>
        <dbReference type="PROSITE-ProRule" id="PRU00110"/>
    </source>
</evidence>
<dbReference type="InterPro" id="IPR011006">
    <property type="entry name" value="CheY-like_superfamily"/>
</dbReference>
<keyword evidence="6 16" id="KW-0812">Transmembrane</keyword>
<dbReference type="AlphaFoldDB" id="A0A937F7V1"/>
<dbReference type="EMBL" id="JAESIY010000005">
    <property type="protein sequence ID" value="MBL3656632.1"/>
    <property type="molecule type" value="Genomic_DNA"/>
</dbReference>
<dbReference type="PANTHER" id="PTHR45339:SF1">
    <property type="entry name" value="HYBRID SIGNAL TRANSDUCTION HISTIDINE KINASE J"/>
    <property type="match status" value="1"/>
</dbReference>
<dbReference type="InterPro" id="IPR003661">
    <property type="entry name" value="HisK_dim/P_dom"/>
</dbReference>
<evidence type="ECO:0000256" key="2">
    <source>
        <dbReference type="ARBA" id="ARBA00004651"/>
    </source>
</evidence>
<dbReference type="PANTHER" id="PTHR45339">
    <property type="entry name" value="HYBRID SIGNAL TRANSDUCTION HISTIDINE KINASE J"/>
    <property type="match status" value="1"/>
</dbReference>
<dbReference type="InterPro" id="IPR007891">
    <property type="entry name" value="CHASE3"/>
</dbReference>
<dbReference type="Gene3D" id="1.10.287.130">
    <property type="match status" value="1"/>
</dbReference>
<feature type="domain" description="Response regulatory" evidence="18">
    <location>
        <begin position="621"/>
        <end position="737"/>
    </location>
</feature>
<evidence type="ECO:0000313" key="21">
    <source>
        <dbReference type="Proteomes" id="UP000659388"/>
    </source>
</evidence>
<protein>
    <recommendedName>
        <fullName evidence="3">histidine kinase</fullName>
        <ecNumber evidence="3">2.7.13.3</ecNumber>
    </recommendedName>
</protein>
<dbReference type="EC" id="2.7.13.3" evidence="3"/>
<evidence type="ECO:0000256" key="1">
    <source>
        <dbReference type="ARBA" id="ARBA00000085"/>
    </source>
</evidence>
<dbReference type="CDD" id="cd00082">
    <property type="entry name" value="HisKA"/>
    <property type="match status" value="1"/>
</dbReference>
<keyword evidence="9 16" id="KW-1133">Transmembrane helix</keyword>
<dbReference type="FunFam" id="3.30.565.10:FF:000010">
    <property type="entry name" value="Sensor histidine kinase RcsC"/>
    <property type="match status" value="1"/>
</dbReference>
<feature type="coiled-coil region" evidence="14">
    <location>
        <begin position="347"/>
        <end position="377"/>
    </location>
</feature>
<evidence type="ECO:0000259" key="19">
    <source>
        <dbReference type="PROSITE" id="PS50894"/>
    </source>
</evidence>
<dbReference type="InterPro" id="IPR001789">
    <property type="entry name" value="Sig_transdc_resp-reg_receiver"/>
</dbReference>
<evidence type="ECO:0000256" key="7">
    <source>
        <dbReference type="ARBA" id="ARBA00022741"/>
    </source>
</evidence>
<evidence type="ECO:0000256" key="16">
    <source>
        <dbReference type="SAM" id="Phobius"/>
    </source>
</evidence>
<evidence type="ECO:0000259" key="18">
    <source>
        <dbReference type="PROSITE" id="PS50110"/>
    </source>
</evidence>
<keyword evidence="7" id="KW-0547">Nucleotide-binding</keyword>
<dbReference type="Pfam" id="PF05227">
    <property type="entry name" value="CHASE3"/>
    <property type="match status" value="1"/>
</dbReference>
<keyword evidence="21" id="KW-1185">Reference proteome</keyword>
<dbReference type="Pfam" id="PF00072">
    <property type="entry name" value="Response_reg"/>
    <property type="match status" value="1"/>
</dbReference>
<keyword evidence="4" id="KW-1003">Cell membrane</keyword>
<dbReference type="PROSITE" id="PS50894">
    <property type="entry name" value="HPT"/>
    <property type="match status" value="1"/>
</dbReference>
<dbReference type="PRINTS" id="PR00344">
    <property type="entry name" value="BCTRLSENSOR"/>
</dbReference>
<name>A0A937F7V1_9BACT</name>
<dbReference type="InterPro" id="IPR003594">
    <property type="entry name" value="HATPase_dom"/>
</dbReference>
<keyword evidence="10" id="KW-0902">Two-component regulatory system</keyword>
<evidence type="ECO:0000313" key="20">
    <source>
        <dbReference type="EMBL" id="MBL3656632.1"/>
    </source>
</evidence>
<feature type="modified residue" description="4-aspartylphosphate" evidence="13">
    <location>
        <position position="670"/>
    </location>
</feature>
<feature type="region of interest" description="Disordered" evidence="15">
    <location>
        <begin position="196"/>
        <end position="234"/>
    </location>
</feature>